<dbReference type="EMBL" id="LAQU01000082">
    <property type="protein sequence ID" value="KKB61045.1"/>
    <property type="molecule type" value="Genomic_DNA"/>
</dbReference>
<organism evidence="2 3">
    <name type="scientific">Robbsia andropogonis</name>
    <dbReference type="NCBI Taxonomy" id="28092"/>
    <lineage>
        <taxon>Bacteria</taxon>
        <taxon>Pseudomonadati</taxon>
        <taxon>Pseudomonadota</taxon>
        <taxon>Betaproteobacteria</taxon>
        <taxon>Burkholderiales</taxon>
        <taxon>Burkholderiaceae</taxon>
        <taxon>Robbsia</taxon>
    </lineage>
</organism>
<dbReference type="PATRIC" id="fig|28092.6.peg.6018"/>
<reference evidence="2 3" key="1">
    <citation type="submission" date="2015-03" db="EMBL/GenBank/DDBJ databases">
        <title>Draft Genome Sequence of Burkholderia andropogonis type strain ICMP2807, isolated from Sorghum bicolor.</title>
        <authorList>
            <person name="Lopes-Santos L."/>
            <person name="Castro D.B."/>
            <person name="Ottoboni L.M."/>
            <person name="Park D."/>
            <person name="Weirc B.S."/>
            <person name="Destefano S.A."/>
        </authorList>
    </citation>
    <scope>NUCLEOTIDE SEQUENCE [LARGE SCALE GENOMIC DNA]</scope>
    <source>
        <strain evidence="2 3">ICMP2807</strain>
    </source>
</reference>
<feature type="compositionally biased region" description="Polar residues" evidence="1">
    <location>
        <begin position="1"/>
        <end position="10"/>
    </location>
</feature>
<dbReference type="RefSeq" id="WP_046154418.1">
    <property type="nucleotide sequence ID" value="NZ_LAQU01000082.1"/>
</dbReference>
<comment type="caution">
    <text evidence="2">The sequence shown here is derived from an EMBL/GenBank/DDBJ whole genome shotgun (WGS) entry which is preliminary data.</text>
</comment>
<evidence type="ECO:0000313" key="2">
    <source>
        <dbReference type="EMBL" id="KKB61045.1"/>
    </source>
</evidence>
<dbReference type="Proteomes" id="UP000033618">
    <property type="component" value="Unassembled WGS sequence"/>
</dbReference>
<keyword evidence="3" id="KW-1185">Reference proteome</keyword>
<feature type="region of interest" description="Disordered" evidence="1">
    <location>
        <begin position="1"/>
        <end position="20"/>
    </location>
</feature>
<gene>
    <name evidence="2" type="ORF">WM40_25530</name>
</gene>
<protein>
    <submittedName>
        <fullName evidence="2">Uncharacterized protein</fullName>
    </submittedName>
</protein>
<sequence length="60" mass="6899">MTVRKSSTLQDGRPDPEADLGSFRSLNWFLARAFEQNLDALKENIDRRECEAESKRRGGE</sequence>
<accession>A0A0F5JTT0</accession>
<name>A0A0F5JTT0_9BURK</name>
<dbReference type="AlphaFoldDB" id="A0A0F5JTT0"/>
<dbReference type="STRING" id="28092.WM40_25530"/>
<proteinExistence type="predicted"/>
<evidence type="ECO:0000256" key="1">
    <source>
        <dbReference type="SAM" id="MobiDB-lite"/>
    </source>
</evidence>
<evidence type="ECO:0000313" key="3">
    <source>
        <dbReference type="Proteomes" id="UP000033618"/>
    </source>
</evidence>